<evidence type="ECO:0000313" key="2">
    <source>
        <dbReference type="Proteomes" id="UP000260823"/>
    </source>
</evidence>
<dbReference type="Gene3D" id="3.40.50.150">
    <property type="entry name" value="Vaccinia Virus protein VP39"/>
    <property type="match status" value="1"/>
</dbReference>
<accession>A0A3E2NL69</accession>
<comment type="caution">
    <text evidence="1">The sequence shown here is derived from an EMBL/GenBank/DDBJ whole genome shotgun (WGS) entry which is preliminary data.</text>
</comment>
<dbReference type="GO" id="GO:0032259">
    <property type="term" value="P:methylation"/>
    <property type="evidence" value="ECO:0007669"/>
    <property type="project" value="UniProtKB-KW"/>
</dbReference>
<keyword evidence="2" id="KW-1185">Reference proteome</keyword>
<proteinExistence type="predicted"/>
<protein>
    <submittedName>
        <fullName evidence="1">FkbM family methyltransferase</fullName>
    </submittedName>
</protein>
<dbReference type="EMBL" id="QWDE01000004">
    <property type="protein sequence ID" value="RFZ81728.1"/>
    <property type="molecule type" value="Genomic_DNA"/>
</dbReference>
<dbReference type="GO" id="GO:0008168">
    <property type="term" value="F:methyltransferase activity"/>
    <property type="evidence" value="ECO:0007669"/>
    <property type="project" value="UniProtKB-KW"/>
</dbReference>
<keyword evidence="1" id="KW-0489">Methyltransferase</keyword>
<reference evidence="1 2" key="1">
    <citation type="submission" date="2018-08" db="EMBL/GenBank/DDBJ databases">
        <title>Mucilaginibacter terrae sp. nov., isolated from manganese diggings.</title>
        <authorList>
            <person name="Huang Y."/>
            <person name="Zhou Z."/>
        </authorList>
    </citation>
    <scope>NUCLEOTIDE SEQUENCE [LARGE SCALE GENOMIC DNA]</scope>
    <source>
        <strain evidence="1 2">ZH6</strain>
    </source>
</reference>
<evidence type="ECO:0000313" key="1">
    <source>
        <dbReference type="EMBL" id="RFZ81728.1"/>
    </source>
</evidence>
<dbReference type="InterPro" id="IPR029063">
    <property type="entry name" value="SAM-dependent_MTases_sf"/>
</dbReference>
<dbReference type="Proteomes" id="UP000260823">
    <property type="component" value="Unassembled WGS sequence"/>
</dbReference>
<name>A0A3E2NL69_9SPHI</name>
<dbReference type="OrthoDB" id="938855at2"/>
<dbReference type="SUPFAM" id="SSF53335">
    <property type="entry name" value="S-adenosyl-L-methionine-dependent methyltransferases"/>
    <property type="match status" value="1"/>
</dbReference>
<keyword evidence="1" id="KW-0808">Transferase</keyword>
<organism evidence="1 2">
    <name type="scientific">Mucilaginibacter terrenus</name>
    <dbReference type="NCBI Taxonomy" id="2482727"/>
    <lineage>
        <taxon>Bacteria</taxon>
        <taxon>Pseudomonadati</taxon>
        <taxon>Bacteroidota</taxon>
        <taxon>Sphingobacteriia</taxon>
        <taxon>Sphingobacteriales</taxon>
        <taxon>Sphingobacteriaceae</taxon>
        <taxon>Mucilaginibacter</taxon>
    </lineage>
</organism>
<dbReference type="RefSeq" id="WP_117384549.1">
    <property type="nucleotide sequence ID" value="NZ_QWDE01000004.1"/>
</dbReference>
<gene>
    <name evidence="1" type="ORF">DYU05_18060</name>
</gene>
<dbReference type="AlphaFoldDB" id="A0A3E2NL69"/>
<sequence>MSTFSSLIKVLSKPSHLRSLLSFGNKGYLAQIGWFKAFDSKSPVDGEGRPIPWVTYSFIDFIEGRLNKKLSVFEFGSGNSTYFYARLAGDVVSVEHDKEWYNKIKNSPKRTKNSEIIFSALQKDGEYCRMPLTLNKKFDIIIVDGRDRVNCCKQSLAALNPDGVVVLDDSERSIYKEGGDFLRAAGYRELSFSGISPGLFYRKSTSIFYKAENCLDI</sequence>